<gene>
    <name evidence="3" type="ORF">NCTC13163_02873</name>
</gene>
<dbReference type="GO" id="GO:0003677">
    <property type="term" value="F:DNA binding"/>
    <property type="evidence" value="ECO:0007669"/>
    <property type="project" value="UniProtKB-KW"/>
</dbReference>
<dbReference type="Proteomes" id="UP000254060">
    <property type="component" value="Unassembled WGS sequence"/>
</dbReference>
<dbReference type="Pfam" id="PF01381">
    <property type="entry name" value="HTH_3"/>
    <property type="match status" value="1"/>
</dbReference>
<dbReference type="RefSeq" id="WP_029333840.1">
    <property type="nucleotide sequence ID" value="NZ_UGGP01000001.1"/>
</dbReference>
<evidence type="ECO:0000313" key="3">
    <source>
        <dbReference type="EMBL" id="STO09436.1"/>
    </source>
</evidence>
<dbReference type="GO" id="GO:0003700">
    <property type="term" value="F:DNA-binding transcription factor activity"/>
    <property type="evidence" value="ECO:0007669"/>
    <property type="project" value="TreeGrafter"/>
</dbReference>
<dbReference type="InterPro" id="IPR011990">
    <property type="entry name" value="TPR-like_helical_dom_sf"/>
</dbReference>
<protein>
    <submittedName>
        <fullName evidence="3">Anaerobic benzoate catabolism transcriptional regulator</fullName>
    </submittedName>
</protein>
<dbReference type="SUPFAM" id="SSF48452">
    <property type="entry name" value="TPR-like"/>
    <property type="match status" value="1"/>
</dbReference>
<sequence length="396" mass="45487">MIGQQIKALRKEKKLTQSQLAEGIITKSMLSMIENGKAEASMRSLREIAKRLDVPVQSLLVDPKEEELQRLVEEIEYAQLSLTPWSEEATNEALEPYLSIEMNSVWQGKAFVIMGDNMEHDSNRDKLLSYYDQAISIFERLGEKNELVMALIGKAYYYILWNQFDEASAQIEQMELMDIRNMSSRTRTEYSMLLVMKELTYEGNLQGAIRHLDGALRHMHQTRTYYRADDVHRTIALCSLYLKDEQRINEAFLKARQYIQFTDDHVAKVRLALSEALYAIHYRRVEQLGHHIQEMEQLLADDYTFVAAIEMSKGVYHAMKGNKESGNAAFNSLWNGMDGWKSHSLIDQAVYFEGVLIGASYGCGIDLVPSIQEAVEKFPNGFYRTHLTGLLQKIKG</sequence>
<keyword evidence="1" id="KW-0238">DNA-binding</keyword>
<dbReference type="SUPFAM" id="SSF47413">
    <property type="entry name" value="lambda repressor-like DNA-binding domains"/>
    <property type="match status" value="1"/>
</dbReference>
<dbReference type="PROSITE" id="PS50943">
    <property type="entry name" value="HTH_CROC1"/>
    <property type="match status" value="1"/>
</dbReference>
<dbReference type="PANTHER" id="PTHR46797">
    <property type="entry name" value="HTH-TYPE TRANSCRIPTIONAL REGULATOR"/>
    <property type="match status" value="1"/>
</dbReference>
<dbReference type="EMBL" id="UGGP01000001">
    <property type="protein sequence ID" value="STO09436.1"/>
    <property type="molecule type" value="Genomic_DNA"/>
</dbReference>
<dbReference type="SMART" id="SM00530">
    <property type="entry name" value="HTH_XRE"/>
    <property type="match status" value="1"/>
</dbReference>
<dbReference type="InterPro" id="IPR001387">
    <property type="entry name" value="Cro/C1-type_HTH"/>
</dbReference>
<name>A0A377FY47_9BACL</name>
<dbReference type="PANTHER" id="PTHR46797:SF1">
    <property type="entry name" value="METHYLPHOSPHONATE SYNTHASE"/>
    <property type="match status" value="1"/>
</dbReference>
<dbReference type="InterPro" id="IPR010982">
    <property type="entry name" value="Lambda_DNA-bd_dom_sf"/>
</dbReference>
<dbReference type="AlphaFoldDB" id="A0A377FY47"/>
<dbReference type="GO" id="GO:0005829">
    <property type="term" value="C:cytosol"/>
    <property type="evidence" value="ECO:0007669"/>
    <property type="project" value="TreeGrafter"/>
</dbReference>
<dbReference type="Gene3D" id="1.25.40.10">
    <property type="entry name" value="Tetratricopeptide repeat domain"/>
    <property type="match status" value="1"/>
</dbReference>
<organism evidence="3 4">
    <name type="scientific">Exiguobacterium aurantiacum</name>
    <dbReference type="NCBI Taxonomy" id="33987"/>
    <lineage>
        <taxon>Bacteria</taxon>
        <taxon>Bacillati</taxon>
        <taxon>Bacillota</taxon>
        <taxon>Bacilli</taxon>
        <taxon>Bacillales</taxon>
        <taxon>Bacillales Family XII. Incertae Sedis</taxon>
        <taxon>Exiguobacterium</taxon>
    </lineage>
</organism>
<feature type="domain" description="HTH cro/C1-type" evidence="2">
    <location>
        <begin position="6"/>
        <end position="59"/>
    </location>
</feature>
<dbReference type="CDD" id="cd00093">
    <property type="entry name" value="HTH_XRE"/>
    <property type="match status" value="1"/>
</dbReference>
<evidence type="ECO:0000313" key="4">
    <source>
        <dbReference type="Proteomes" id="UP000254060"/>
    </source>
</evidence>
<evidence type="ECO:0000259" key="2">
    <source>
        <dbReference type="PROSITE" id="PS50943"/>
    </source>
</evidence>
<proteinExistence type="predicted"/>
<dbReference type="OrthoDB" id="290878at2"/>
<dbReference type="STRING" id="1397694.GCA_000702585_00295"/>
<reference evidence="3 4" key="1">
    <citation type="submission" date="2018-06" db="EMBL/GenBank/DDBJ databases">
        <authorList>
            <consortium name="Pathogen Informatics"/>
            <person name="Doyle S."/>
        </authorList>
    </citation>
    <scope>NUCLEOTIDE SEQUENCE [LARGE SCALE GENOMIC DNA]</scope>
    <source>
        <strain evidence="3 4">NCTC13163</strain>
    </source>
</reference>
<dbReference type="InterPro" id="IPR050807">
    <property type="entry name" value="TransReg_Diox_bact_type"/>
</dbReference>
<accession>A0A377FY47</accession>
<evidence type="ECO:0000256" key="1">
    <source>
        <dbReference type="ARBA" id="ARBA00023125"/>
    </source>
</evidence>